<organism evidence="1 2">
    <name type="scientific">Trametes sanguinea</name>
    <dbReference type="NCBI Taxonomy" id="158606"/>
    <lineage>
        <taxon>Eukaryota</taxon>
        <taxon>Fungi</taxon>
        <taxon>Dikarya</taxon>
        <taxon>Basidiomycota</taxon>
        <taxon>Agaricomycotina</taxon>
        <taxon>Agaricomycetes</taxon>
        <taxon>Polyporales</taxon>
        <taxon>Polyporaceae</taxon>
        <taxon>Trametes</taxon>
    </lineage>
</organism>
<comment type="caution">
    <text evidence="1">The sequence shown here is derived from an EMBL/GenBank/DDBJ whole genome shotgun (WGS) entry which is preliminary data.</text>
</comment>
<reference evidence="1" key="1">
    <citation type="submission" date="2022-08" db="EMBL/GenBank/DDBJ databases">
        <title>Genome Sequence of Pycnoporus sanguineus.</title>
        <authorList>
            <person name="Buettner E."/>
        </authorList>
    </citation>
    <scope>NUCLEOTIDE SEQUENCE</scope>
    <source>
        <strain evidence="1">CG-C14</strain>
    </source>
</reference>
<keyword evidence="2" id="KW-1185">Reference proteome</keyword>
<accession>A0ACC1P611</accession>
<dbReference type="Proteomes" id="UP001144978">
    <property type="component" value="Unassembled WGS sequence"/>
</dbReference>
<dbReference type="EMBL" id="JANSHE010003216">
    <property type="protein sequence ID" value="KAJ2987063.1"/>
    <property type="molecule type" value="Genomic_DNA"/>
</dbReference>
<name>A0ACC1P611_9APHY</name>
<sequence>MSSLYWPQCATYADSGIPKRESSGPPSDFRPPYSPTKACDVLAPCIPQQCDKLMLPFRTYLKELLYELSDGNRQIIRAVLCQLATQSGLGGLTSERWDVVCKVAYGERRIEALQREANFYNTKLLQLQGSTVPVMYGCYMGNTEDGSTALRGYEVAFRVQIALAFVAIHKAGLVHLDVSERNILVSKGKDGNPHVTIIDFEMADEHTCPVKVETIVPYQIPSHFSCPEIQAVIVEEAELFLPGTFTVQETVFLNSIFSLTMDGVLFKQTVPASVATSLEAVLRYTGIPEHMDKERAMIAANSAFREFIWERETRLGTDAHPAPIEWDAGDDDED</sequence>
<evidence type="ECO:0000313" key="1">
    <source>
        <dbReference type="EMBL" id="KAJ2987063.1"/>
    </source>
</evidence>
<gene>
    <name evidence="1" type="ORF">NUW54_g9540</name>
</gene>
<protein>
    <submittedName>
        <fullName evidence="1">Uncharacterized protein</fullName>
    </submittedName>
</protein>
<proteinExistence type="predicted"/>
<evidence type="ECO:0000313" key="2">
    <source>
        <dbReference type="Proteomes" id="UP001144978"/>
    </source>
</evidence>